<name>A0A8J3BRQ5_9FLAO</name>
<evidence type="ECO:0000313" key="14">
    <source>
        <dbReference type="Proteomes" id="UP000612329"/>
    </source>
</evidence>
<evidence type="ECO:0000256" key="4">
    <source>
        <dbReference type="ARBA" id="ARBA00013014"/>
    </source>
</evidence>
<dbReference type="SUPFAM" id="SSF51735">
    <property type="entry name" value="NAD(P)-binding Rossmann-fold domains"/>
    <property type="match status" value="1"/>
</dbReference>
<dbReference type="PANTHER" id="PTHR21708">
    <property type="entry name" value="PROBABLE 2-DEHYDROPANTOATE 2-REDUCTASE"/>
    <property type="match status" value="1"/>
</dbReference>
<evidence type="ECO:0000256" key="5">
    <source>
        <dbReference type="ARBA" id="ARBA00019465"/>
    </source>
</evidence>
<dbReference type="PANTHER" id="PTHR21708:SF26">
    <property type="entry name" value="2-DEHYDROPANTOATE 2-REDUCTASE"/>
    <property type="match status" value="1"/>
</dbReference>
<reference evidence="13" key="1">
    <citation type="journal article" date="2014" name="Int. J. Syst. Evol. Microbiol.">
        <title>Complete genome sequence of Corynebacterium casei LMG S-19264T (=DSM 44701T), isolated from a smear-ripened cheese.</title>
        <authorList>
            <consortium name="US DOE Joint Genome Institute (JGI-PGF)"/>
            <person name="Walter F."/>
            <person name="Albersmeier A."/>
            <person name="Kalinowski J."/>
            <person name="Ruckert C."/>
        </authorList>
    </citation>
    <scope>NUCLEOTIDE SEQUENCE</scope>
    <source>
        <strain evidence="13">JCM 12862</strain>
    </source>
</reference>
<dbReference type="EC" id="1.1.1.169" evidence="4 10"/>
<evidence type="ECO:0000256" key="7">
    <source>
        <dbReference type="ARBA" id="ARBA00023002"/>
    </source>
</evidence>
<keyword evidence="7 10" id="KW-0560">Oxidoreductase</keyword>
<evidence type="ECO:0000256" key="1">
    <source>
        <dbReference type="ARBA" id="ARBA00002919"/>
    </source>
</evidence>
<evidence type="ECO:0000256" key="10">
    <source>
        <dbReference type="RuleBase" id="RU362068"/>
    </source>
</evidence>
<dbReference type="FunFam" id="3.40.50.720:FF:000307">
    <property type="entry name" value="2-dehydropantoate 2-reductase"/>
    <property type="match status" value="1"/>
</dbReference>
<dbReference type="Pfam" id="PF08546">
    <property type="entry name" value="ApbA_C"/>
    <property type="match status" value="1"/>
</dbReference>
<sequence length="306" mass="33345">MNIVVIGAGGVGGYFGGKLAQAGFDVTFIARGKHLEAIKNKGLQVKSILGDFTVHPNVTDAIQDIKNPDLVILGVKSWQVTEVAKVLKSVITKNTMVLPLQNGADNADKLLTVLPKENVLAGLCKIVSKVELPGVINHFTFEPEIVFGEYDNSKSDRIKQLKSVFDKAGFKNTLSDDIHLDIWKKFLFIGTISGIGALTRAVFGVMRETPGIRKIIKDTAQEMVAVANAKGVGLTQQDLAMIINVIDKLDYNTTASMQRDIMEGKPSELENFNGYIVSQGKLLGVDTPTNAFIYHCLLPQEMKARS</sequence>
<keyword evidence="6 10" id="KW-0521">NADP</keyword>
<evidence type="ECO:0000256" key="2">
    <source>
        <dbReference type="ARBA" id="ARBA00004994"/>
    </source>
</evidence>
<evidence type="ECO:0000256" key="8">
    <source>
        <dbReference type="ARBA" id="ARBA00032024"/>
    </source>
</evidence>
<dbReference type="RefSeq" id="WP_188651936.1">
    <property type="nucleotide sequence ID" value="NZ_BMNR01000003.1"/>
</dbReference>
<evidence type="ECO:0000256" key="3">
    <source>
        <dbReference type="ARBA" id="ARBA00007870"/>
    </source>
</evidence>
<reference evidence="13" key="2">
    <citation type="submission" date="2020-09" db="EMBL/GenBank/DDBJ databases">
        <authorList>
            <person name="Sun Q."/>
            <person name="Ohkuma M."/>
        </authorList>
    </citation>
    <scope>NUCLEOTIDE SEQUENCE</scope>
    <source>
        <strain evidence="13">JCM 12862</strain>
    </source>
</reference>
<evidence type="ECO:0000259" key="11">
    <source>
        <dbReference type="Pfam" id="PF02558"/>
    </source>
</evidence>
<dbReference type="GO" id="GO:0015940">
    <property type="term" value="P:pantothenate biosynthetic process"/>
    <property type="evidence" value="ECO:0007669"/>
    <property type="project" value="UniProtKB-UniPathway"/>
</dbReference>
<dbReference type="GO" id="GO:0005737">
    <property type="term" value="C:cytoplasm"/>
    <property type="evidence" value="ECO:0007669"/>
    <property type="project" value="TreeGrafter"/>
</dbReference>
<organism evidence="13 14">
    <name type="scientific">Yeosuana aromativorans</name>
    <dbReference type="NCBI Taxonomy" id="288019"/>
    <lineage>
        <taxon>Bacteria</taxon>
        <taxon>Pseudomonadati</taxon>
        <taxon>Bacteroidota</taxon>
        <taxon>Flavobacteriia</taxon>
        <taxon>Flavobacteriales</taxon>
        <taxon>Flavobacteriaceae</taxon>
        <taxon>Yeosuana</taxon>
    </lineage>
</organism>
<evidence type="ECO:0000256" key="9">
    <source>
        <dbReference type="ARBA" id="ARBA00048793"/>
    </source>
</evidence>
<dbReference type="InterPro" id="IPR013332">
    <property type="entry name" value="KPR_N"/>
</dbReference>
<keyword evidence="10" id="KW-0566">Pantothenate biosynthesis</keyword>
<evidence type="ECO:0000313" key="13">
    <source>
        <dbReference type="EMBL" id="GGK23052.1"/>
    </source>
</evidence>
<dbReference type="InterPro" id="IPR013752">
    <property type="entry name" value="KPA_reductase"/>
</dbReference>
<evidence type="ECO:0000256" key="6">
    <source>
        <dbReference type="ARBA" id="ARBA00022857"/>
    </source>
</evidence>
<dbReference type="InterPro" id="IPR003710">
    <property type="entry name" value="ApbA"/>
</dbReference>
<comment type="similarity">
    <text evidence="3 10">Belongs to the ketopantoate reductase family.</text>
</comment>
<dbReference type="InterPro" id="IPR036291">
    <property type="entry name" value="NAD(P)-bd_dom_sf"/>
</dbReference>
<dbReference type="FunFam" id="1.10.1040.10:FF:000017">
    <property type="entry name" value="2-dehydropantoate 2-reductase"/>
    <property type="match status" value="1"/>
</dbReference>
<feature type="domain" description="Ketopantoate reductase C-terminal" evidence="12">
    <location>
        <begin position="177"/>
        <end position="297"/>
    </location>
</feature>
<proteinExistence type="inferred from homology"/>
<dbReference type="UniPathway" id="UPA00028">
    <property type="reaction ID" value="UER00004"/>
</dbReference>
<comment type="caution">
    <text evidence="13">The sequence shown here is derived from an EMBL/GenBank/DDBJ whole genome shotgun (WGS) entry which is preliminary data.</text>
</comment>
<dbReference type="InterPro" id="IPR008927">
    <property type="entry name" value="6-PGluconate_DH-like_C_sf"/>
</dbReference>
<dbReference type="EMBL" id="BMNR01000003">
    <property type="protein sequence ID" value="GGK23052.1"/>
    <property type="molecule type" value="Genomic_DNA"/>
</dbReference>
<dbReference type="NCBIfam" id="TIGR00745">
    <property type="entry name" value="apbA_panE"/>
    <property type="match status" value="1"/>
</dbReference>
<comment type="pathway">
    <text evidence="2 10">Cofactor biosynthesis; (R)-pantothenate biosynthesis; (R)-pantoate from 3-methyl-2-oxobutanoate: step 2/2.</text>
</comment>
<dbReference type="Gene3D" id="3.40.50.720">
    <property type="entry name" value="NAD(P)-binding Rossmann-like Domain"/>
    <property type="match status" value="1"/>
</dbReference>
<dbReference type="GO" id="GO:0008677">
    <property type="term" value="F:2-dehydropantoate 2-reductase activity"/>
    <property type="evidence" value="ECO:0007669"/>
    <property type="project" value="UniProtKB-EC"/>
</dbReference>
<dbReference type="Gene3D" id="1.10.1040.10">
    <property type="entry name" value="N-(1-d-carboxylethyl)-l-norvaline Dehydrogenase, domain 2"/>
    <property type="match status" value="1"/>
</dbReference>
<accession>A0A8J3BRQ5</accession>
<evidence type="ECO:0000259" key="12">
    <source>
        <dbReference type="Pfam" id="PF08546"/>
    </source>
</evidence>
<dbReference type="InterPro" id="IPR013328">
    <property type="entry name" value="6PGD_dom2"/>
</dbReference>
<keyword evidence="14" id="KW-1185">Reference proteome</keyword>
<dbReference type="AlphaFoldDB" id="A0A8J3BRQ5"/>
<dbReference type="InterPro" id="IPR051402">
    <property type="entry name" value="KPR-Related"/>
</dbReference>
<dbReference type="Proteomes" id="UP000612329">
    <property type="component" value="Unassembled WGS sequence"/>
</dbReference>
<comment type="function">
    <text evidence="1 10">Catalyzes the NADPH-dependent reduction of ketopantoate into pantoic acid.</text>
</comment>
<dbReference type="SUPFAM" id="SSF48179">
    <property type="entry name" value="6-phosphogluconate dehydrogenase C-terminal domain-like"/>
    <property type="match status" value="1"/>
</dbReference>
<protein>
    <recommendedName>
        <fullName evidence="5 10">2-dehydropantoate 2-reductase</fullName>
        <ecNumber evidence="4 10">1.1.1.169</ecNumber>
    </recommendedName>
    <alternativeName>
        <fullName evidence="8 10">Ketopantoate reductase</fullName>
    </alternativeName>
</protein>
<comment type="catalytic activity">
    <reaction evidence="9 10">
        <text>(R)-pantoate + NADP(+) = 2-dehydropantoate + NADPH + H(+)</text>
        <dbReference type="Rhea" id="RHEA:16233"/>
        <dbReference type="ChEBI" id="CHEBI:11561"/>
        <dbReference type="ChEBI" id="CHEBI:15378"/>
        <dbReference type="ChEBI" id="CHEBI:15980"/>
        <dbReference type="ChEBI" id="CHEBI:57783"/>
        <dbReference type="ChEBI" id="CHEBI:58349"/>
        <dbReference type="EC" id="1.1.1.169"/>
    </reaction>
</comment>
<feature type="domain" description="Ketopantoate reductase N-terminal" evidence="11">
    <location>
        <begin position="3"/>
        <end position="151"/>
    </location>
</feature>
<gene>
    <name evidence="13" type="ORF">GCM10007962_16580</name>
</gene>
<dbReference type="Pfam" id="PF02558">
    <property type="entry name" value="ApbA"/>
    <property type="match status" value="1"/>
</dbReference>